<feature type="region of interest" description="Disordered" evidence="1">
    <location>
        <begin position="415"/>
        <end position="474"/>
    </location>
</feature>
<accession>A0A5N4DB97</accession>
<dbReference type="AlphaFoldDB" id="A0A5N4DB97"/>
<feature type="region of interest" description="Disordered" evidence="1">
    <location>
        <begin position="302"/>
        <end position="326"/>
    </location>
</feature>
<dbReference type="EMBL" id="JWIN03000013">
    <property type="protein sequence ID" value="KAB1268319.1"/>
    <property type="molecule type" value="Genomic_DNA"/>
</dbReference>
<protein>
    <submittedName>
        <fullName evidence="2">Uncharacterized protein</fullName>
    </submittedName>
</protein>
<feature type="compositionally biased region" description="Basic and acidic residues" evidence="1">
    <location>
        <begin position="571"/>
        <end position="582"/>
    </location>
</feature>
<feature type="region of interest" description="Disordered" evidence="1">
    <location>
        <begin position="528"/>
        <end position="629"/>
    </location>
</feature>
<feature type="region of interest" description="Disordered" evidence="1">
    <location>
        <begin position="339"/>
        <end position="358"/>
    </location>
</feature>
<evidence type="ECO:0000256" key="1">
    <source>
        <dbReference type="SAM" id="MobiDB-lite"/>
    </source>
</evidence>
<evidence type="ECO:0000313" key="2">
    <source>
        <dbReference type="EMBL" id="KAB1268319.1"/>
    </source>
</evidence>
<name>A0A5N4DB97_CAMDR</name>
<evidence type="ECO:0000313" key="3">
    <source>
        <dbReference type="Proteomes" id="UP000299084"/>
    </source>
</evidence>
<dbReference type="Proteomes" id="UP000299084">
    <property type="component" value="Unassembled WGS sequence"/>
</dbReference>
<proteinExistence type="predicted"/>
<sequence>MAPVFPDCRLSLFDVFGSCLPLPSMKNTHACSLQDAEGDRLRVLVIVSLVVPGLPLPLSHYLATSLDQPRNDWDEALGVGGGGTCLGVFPSKMFGAPGRSRFVFIVMCCYRWRPFPYGSSLPFWSLSTCCSPWLAGKEGSRIILARGRVAARRSSAAFPRFQPGERRGPPPVQPGCKVPPEDPAPAHRRHPRSHPLFQPLHGAAALERNGCLAAVGPSPDPFFLQIFACSRAIGSVGPGSCDLQERCGGAPHTREQDSGLRHRNGRASGASTFNLSPPAQPRHRLRGQRLYTSGNLHLSEEMSFSPSRLRGGDSQEHPRAPSLRSGRTRALRSLCTLVRSGEGGNSSAPTSTRPGTPAFSATAVRQAPCAYEIWGRFQVCRDVGLRSKCSAKYVLVPGPRECFCASGPRWLSTGALAGSSPPDRTSVQGTALEGSPARTTASPHGLIGRDLFGDSRPAPGRGVTPAGKEDVKGGGVTGASCGEAGKTNGAASFLPIPRSLLGQQCLRNGTAFHSPKLEPEVQNRVNLPFGAPGRVTGEAISPRSGEETLPSPEPSAAAAEPRKPHQSGARGPRESRPCREDAGDGFLGNSDPWRSRETTRRGRNGMTRDEESAPGWGSKEGRQGKVAPGDLRSAGASHWCLQLEKGLSFCKTCASLHRLPGRLAPASLSSLVSNPSSHTGQAVEGPCLWATKALIPSLVMICFLVCHPLETGASPFGSEDQRIGFTASSQPSCHVERAVGHQKCPGATSQGLLRPMLYLEPNMTVHPLFWTAWIQGSCSSQPRLAPNGATCHATEGLAFSQEFGSAIISCLSQGALLDLPSSTSSHKAGLLRFGGFEAIKMKRAGEWRWQHLAGGLEAGTVEVQKVSSLQLPPMPRIWGQKGEGPEHRPHPGWRWQVPRSQKPLWESHWGEGHLTWWVAVSVGLPPSGRAVGSLEAWTPDFLSTLPSFFSSEAFLVKSIKPQPPHNSGRPSDAQGGPCVSLKQGPGLLFLILLHPLNPKSSRRIRGMPIPGQAAQCRIQWTEKTQALSWEAPSQVGQNILAHCHSVMISHKGHPRQSRQSTFSLFQRSLRPSSGFRPKLVSDQDPRFPDPGIARFLLFPSYRVDQFSAPKIVHPTPIPSPSVVG</sequence>
<reference evidence="2 3" key="1">
    <citation type="journal article" date="2019" name="Mol. Ecol. Resour.">
        <title>Improving Illumina assemblies with Hi-C and long reads: an example with the North African dromedary.</title>
        <authorList>
            <person name="Elbers J.P."/>
            <person name="Rogers M.F."/>
            <person name="Perelman P.L."/>
            <person name="Proskuryakova A.A."/>
            <person name="Serdyukova N.A."/>
            <person name="Johnson W.E."/>
            <person name="Horin P."/>
            <person name="Corander J."/>
            <person name="Murphy D."/>
            <person name="Burger P.A."/>
        </authorList>
    </citation>
    <scope>NUCLEOTIDE SEQUENCE [LARGE SCALE GENOMIC DNA]</scope>
    <source>
        <strain evidence="2">Drom800</strain>
        <tissue evidence="2">Blood</tissue>
    </source>
</reference>
<gene>
    <name evidence="2" type="ORF">Cadr_000013874</name>
</gene>
<feature type="compositionally biased region" description="Basic and acidic residues" evidence="1">
    <location>
        <begin position="310"/>
        <end position="319"/>
    </location>
</feature>
<feature type="compositionally biased region" description="Basic and acidic residues" evidence="1">
    <location>
        <begin position="593"/>
        <end position="611"/>
    </location>
</feature>
<keyword evidence="3" id="KW-1185">Reference proteome</keyword>
<feature type="compositionally biased region" description="Polar residues" evidence="1">
    <location>
        <begin position="345"/>
        <end position="354"/>
    </location>
</feature>
<feature type="region of interest" description="Disordered" evidence="1">
    <location>
        <begin position="246"/>
        <end position="285"/>
    </location>
</feature>
<comment type="caution">
    <text evidence="2">The sequence shown here is derived from an EMBL/GenBank/DDBJ whole genome shotgun (WGS) entry which is preliminary data.</text>
</comment>
<feature type="region of interest" description="Disordered" evidence="1">
    <location>
        <begin position="155"/>
        <end position="192"/>
    </location>
</feature>
<organism evidence="2 3">
    <name type="scientific">Camelus dromedarius</name>
    <name type="common">Dromedary</name>
    <name type="synonym">Arabian camel</name>
    <dbReference type="NCBI Taxonomy" id="9838"/>
    <lineage>
        <taxon>Eukaryota</taxon>
        <taxon>Metazoa</taxon>
        <taxon>Chordata</taxon>
        <taxon>Craniata</taxon>
        <taxon>Vertebrata</taxon>
        <taxon>Euteleostomi</taxon>
        <taxon>Mammalia</taxon>
        <taxon>Eutheria</taxon>
        <taxon>Laurasiatheria</taxon>
        <taxon>Artiodactyla</taxon>
        <taxon>Tylopoda</taxon>
        <taxon>Camelidae</taxon>
        <taxon>Camelus</taxon>
    </lineage>
</organism>